<comment type="caution">
    <text evidence="1">The sequence shown here is derived from an EMBL/GenBank/DDBJ whole genome shotgun (WGS) entry which is preliminary data.</text>
</comment>
<dbReference type="EMBL" id="JAPDGR010000411">
    <property type="protein sequence ID" value="KAJ2990505.1"/>
    <property type="molecule type" value="Genomic_DNA"/>
</dbReference>
<evidence type="ECO:0000313" key="1">
    <source>
        <dbReference type="EMBL" id="KAJ2990505.1"/>
    </source>
</evidence>
<reference evidence="1" key="1">
    <citation type="submission" date="2022-10" db="EMBL/GenBank/DDBJ databases">
        <title>Genome Sequence of Xylaria curta.</title>
        <authorList>
            <person name="Buettner E."/>
        </authorList>
    </citation>
    <scope>NUCLEOTIDE SEQUENCE</scope>
    <source>
        <strain evidence="1">Babe10</strain>
    </source>
</reference>
<proteinExistence type="predicted"/>
<sequence length="414" mass="46661">MAPQDTFIDDEDDTCPLCIEEFDLSDRNFRPCPCGYQICQFCFNNLKNNLNGLCPACRRPYDDKDVKWKVVTREEEAEFRANIQKNQKKRASEQRQKEAQKREAEKENRKNLQGVRVVQKNLVYVTGLTPTVREDELLKTLRKPEFFGQYGTIQKISISNRKSSDGQQQSLGIYVTFEKKEDAAKCIAAVNGSQNGDRVLKAQLGTTKYCSAWLRHEQCGNRQCMFLHELGDEEDSYSRQDLSSLNSVHTQRPLPTAASASRPGTHTSPRLISPAHPICNPCNPCNAMRRERGSAVGFLDLDFQPVNVLASRVGRLARRRLGSIRLTSFQETVTDAPTAQDSILVRTPVGHVVRASRPATLESPDIGAGSSNNAHKREEKMHKWKDMLHFCDDAETSSASEQAEQYRTGSTPSF</sequence>
<name>A0ACC1PEA4_9PEZI</name>
<evidence type="ECO:0000313" key="2">
    <source>
        <dbReference type="Proteomes" id="UP001143856"/>
    </source>
</evidence>
<organism evidence="1 2">
    <name type="scientific">Xylaria curta</name>
    <dbReference type="NCBI Taxonomy" id="42375"/>
    <lineage>
        <taxon>Eukaryota</taxon>
        <taxon>Fungi</taxon>
        <taxon>Dikarya</taxon>
        <taxon>Ascomycota</taxon>
        <taxon>Pezizomycotina</taxon>
        <taxon>Sordariomycetes</taxon>
        <taxon>Xylariomycetidae</taxon>
        <taxon>Xylariales</taxon>
        <taxon>Xylariaceae</taxon>
        <taxon>Xylaria</taxon>
    </lineage>
</organism>
<dbReference type="Proteomes" id="UP001143856">
    <property type="component" value="Unassembled WGS sequence"/>
</dbReference>
<protein>
    <submittedName>
        <fullName evidence="1">Uncharacterized protein</fullName>
    </submittedName>
</protein>
<gene>
    <name evidence="1" type="ORF">NUW58_g2915</name>
</gene>
<keyword evidence="2" id="KW-1185">Reference proteome</keyword>
<accession>A0ACC1PEA4</accession>